<protein>
    <submittedName>
        <fullName evidence="2">Molybdopterin-guanine dinucleotide biosynthesis protein B</fullName>
    </submittedName>
</protein>
<dbReference type="CDD" id="cd03116">
    <property type="entry name" value="MobB"/>
    <property type="match status" value="1"/>
</dbReference>
<gene>
    <name evidence="2" type="ORF">DCMF_01530</name>
</gene>
<dbReference type="OrthoDB" id="9786803at2"/>
<name>A0A3G1KNG1_FORW1</name>
<dbReference type="EMBL" id="CP017634">
    <property type="protein sequence ID" value="ATW23655.1"/>
    <property type="molecule type" value="Genomic_DNA"/>
</dbReference>
<proteinExistence type="predicted"/>
<dbReference type="RefSeq" id="WP_148132806.1">
    <property type="nucleotide sequence ID" value="NZ_CP017634.1"/>
</dbReference>
<organism evidence="2 3">
    <name type="scientific">Formimonas warabiya</name>
    <dbReference type="NCBI Taxonomy" id="1761012"/>
    <lineage>
        <taxon>Bacteria</taxon>
        <taxon>Bacillati</taxon>
        <taxon>Bacillota</taxon>
        <taxon>Clostridia</taxon>
        <taxon>Eubacteriales</taxon>
        <taxon>Peptococcaceae</taxon>
        <taxon>Candidatus Formimonas</taxon>
    </lineage>
</organism>
<feature type="domain" description="Molybdopterin-guanine dinucleotide biosynthesis protein B (MobB)" evidence="1">
    <location>
        <begin position="6"/>
        <end position="135"/>
    </location>
</feature>
<dbReference type="InterPro" id="IPR027417">
    <property type="entry name" value="P-loop_NTPase"/>
</dbReference>
<evidence type="ECO:0000313" key="3">
    <source>
        <dbReference type="Proteomes" id="UP000323521"/>
    </source>
</evidence>
<sequence length="166" mass="18532">MKKIPVISFVGKSDSGKTTLLEKVIRELKNRGIKLAIIKHDAHQFEIDHPGKDTWRHAQAGADIVAISSPGKVAIIEKRERELSLDEVISRISGVDIIITEGYKRENKPKIEVIRSAAHRELLCRPEELLAIASDLTWDMGVPCYHIDDASGIASEIERYLHSFAG</sequence>
<dbReference type="Pfam" id="PF03205">
    <property type="entry name" value="MobB"/>
    <property type="match status" value="1"/>
</dbReference>
<dbReference type="AlphaFoldDB" id="A0A3G1KNG1"/>
<dbReference type="PANTHER" id="PTHR40072:SF1">
    <property type="entry name" value="MOLYBDOPTERIN-GUANINE DINUCLEOTIDE BIOSYNTHESIS ADAPTER PROTEIN"/>
    <property type="match status" value="1"/>
</dbReference>
<dbReference type="SUPFAM" id="SSF52540">
    <property type="entry name" value="P-loop containing nucleoside triphosphate hydrolases"/>
    <property type="match status" value="1"/>
</dbReference>
<accession>A0A3G1KNG1</accession>
<dbReference type="NCBIfam" id="TIGR00176">
    <property type="entry name" value="mobB"/>
    <property type="match status" value="1"/>
</dbReference>
<dbReference type="InterPro" id="IPR004435">
    <property type="entry name" value="MobB_dom"/>
</dbReference>
<dbReference type="PANTHER" id="PTHR40072">
    <property type="entry name" value="MOLYBDOPTERIN-GUANINE DINUCLEOTIDE BIOSYNTHESIS ADAPTER PROTEIN-RELATED"/>
    <property type="match status" value="1"/>
</dbReference>
<reference evidence="2 3" key="1">
    <citation type="submission" date="2016-10" db="EMBL/GenBank/DDBJ databases">
        <title>Complete Genome Sequence of Peptococcaceae strain DCMF.</title>
        <authorList>
            <person name="Edwards R.J."/>
            <person name="Holland S.I."/>
            <person name="Deshpande N.P."/>
            <person name="Wong Y.K."/>
            <person name="Ertan H."/>
            <person name="Manefield M."/>
            <person name="Russell T.L."/>
            <person name="Lee M.J."/>
        </authorList>
    </citation>
    <scope>NUCLEOTIDE SEQUENCE [LARGE SCALE GENOMIC DNA]</scope>
    <source>
        <strain evidence="2 3">DCMF</strain>
    </source>
</reference>
<dbReference type="GO" id="GO:0005525">
    <property type="term" value="F:GTP binding"/>
    <property type="evidence" value="ECO:0007669"/>
    <property type="project" value="InterPro"/>
</dbReference>
<evidence type="ECO:0000313" key="2">
    <source>
        <dbReference type="EMBL" id="ATW23655.1"/>
    </source>
</evidence>
<dbReference type="GO" id="GO:0006777">
    <property type="term" value="P:Mo-molybdopterin cofactor biosynthetic process"/>
    <property type="evidence" value="ECO:0007669"/>
    <property type="project" value="InterPro"/>
</dbReference>
<dbReference type="KEGG" id="fwa:DCMF_01530"/>
<dbReference type="InterPro" id="IPR052539">
    <property type="entry name" value="MGD_biosynthesis_adapter"/>
</dbReference>
<dbReference type="Proteomes" id="UP000323521">
    <property type="component" value="Chromosome"/>
</dbReference>
<dbReference type="Gene3D" id="3.40.50.300">
    <property type="entry name" value="P-loop containing nucleotide triphosphate hydrolases"/>
    <property type="match status" value="1"/>
</dbReference>
<evidence type="ECO:0000259" key="1">
    <source>
        <dbReference type="Pfam" id="PF03205"/>
    </source>
</evidence>
<keyword evidence="3" id="KW-1185">Reference proteome</keyword>